<dbReference type="Pfam" id="PF02927">
    <property type="entry name" value="CelD_N"/>
    <property type="match status" value="1"/>
</dbReference>
<dbReference type="EMBL" id="NHNI01000002">
    <property type="protein sequence ID" value="OZY84609.1"/>
    <property type="molecule type" value="Genomic_DNA"/>
</dbReference>
<dbReference type="GO" id="GO:0008810">
    <property type="term" value="F:cellulase activity"/>
    <property type="evidence" value="ECO:0007669"/>
    <property type="project" value="UniProtKB-EC"/>
</dbReference>
<gene>
    <name evidence="11" type="ORF">CBP51_15655</name>
</gene>
<protein>
    <recommendedName>
        <fullName evidence="7">Endoglucanase</fullName>
        <ecNumber evidence="7">3.2.1.4</ecNumber>
    </recommendedName>
</protein>
<dbReference type="PROSITE" id="PS00698">
    <property type="entry name" value="GH9_3"/>
    <property type="match status" value="1"/>
</dbReference>
<dbReference type="SUPFAM" id="SSF48208">
    <property type="entry name" value="Six-hairpin glycosidases"/>
    <property type="match status" value="1"/>
</dbReference>
<feature type="domain" description="Glycoside hydrolase family 9" evidence="9">
    <location>
        <begin position="156"/>
        <end position="604"/>
    </location>
</feature>
<evidence type="ECO:0000256" key="1">
    <source>
        <dbReference type="ARBA" id="ARBA00007072"/>
    </source>
</evidence>
<reference evidence="12" key="1">
    <citation type="submission" date="2017-05" db="EMBL/GenBank/DDBJ databases">
        <authorList>
            <person name="Barney B.M."/>
        </authorList>
    </citation>
    <scope>NUCLEOTIDE SEQUENCE [LARGE SCALE GENOMIC DNA]</scope>
    <source>
        <strain evidence="12">PSBB022</strain>
    </source>
</reference>
<keyword evidence="5 6" id="KW-0624">Polysaccharide degradation</keyword>
<feature type="region of interest" description="Disordered" evidence="8">
    <location>
        <begin position="24"/>
        <end position="55"/>
    </location>
</feature>
<evidence type="ECO:0000313" key="12">
    <source>
        <dbReference type="Proteomes" id="UP000216101"/>
    </source>
</evidence>
<keyword evidence="2 6" id="KW-0378">Hydrolase</keyword>
<comment type="caution">
    <text evidence="11">The sequence shown here is derived from an EMBL/GenBank/DDBJ whole genome shotgun (WGS) entry which is preliminary data.</text>
</comment>
<evidence type="ECO:0000313" key="11">
    <source>
        <dbReference type="EMBL" id="OZY84609.1"/>
    </source>
</evidence>
<evidence type="ECO:0000256" key="4">
    <source>
        <dbReference type="ARBA" id="ARBA00023295"/>
    </source>
</evidence>
<keyword evidence="4 6" id="KW-0326">Glycosidase</keyword>
<name>A0A266Q5I1_9GAMM</name>
<sequence>MRTISTISLLICCLANVSCGGGGGSGSSPKPPSSAAVSSSVATTSSQSSSPASSSAATSSAAISQALIKINQIGFKPNSQKWAVIPAVAATTFRVINKSDNSTALTGNLSAAATWVPAQESVKLADFSAITTAGSYELQVDGVEKAAEFTVSDNAYEALNAGAVKAFYFNRASTELLEAHAGVYKRAAGHMDDKVYIHASAKSALRPERSVIAAPKGWYDAGDYNLYIVNSGISTYTLLAAYESFGDYFKHQHLNIPESDDDVPDLLNEIRWNLEWMLAMQDPNDGGVYHKLTSKNFSGFVMPASDVSDRYVVQKTTAAALNFAATLAAASRVYAEYETQFPGFSATLLTAAKTAYDWAKANPRIYYTQPADISTGTYGDGDVSDEFMWAAAELYITTKIDSYYTDVNLANLTPDVPWWGGVKTLGLFSLARHSAELTAVAETAIIKTKLDNLATTIVNKGSSSAYGVAINTGDFNWGSNSGILNHAWVLLEAYQRDKSKTAYLNAAQSLLDYVVGRNPTDYSFVTGFGKKTPQNIHHRPSGADGIPGAIPGFLAGGANAGQEDKSSCSKPYPSTLAAKSYLDEECSYASNEIAINWNAPLVYVSAALQVLTE</sequence>
<dbReference type="Gene3D" id="1.50.10.10">
    <property type="match status" value="1"/>
</dbReference>
<feature type="compositionally biased region" description="Low complexity" evidence="8">
    <location>
        <begin position="33"/>
        <end position="55"/>
    </location>
</feature>
<comment type="similarity">
    <text evidence="1 6 7">Belongs to the glycosyl hydrolase 9 (cellulase E) family.</text>
</comment>
<evidence type="ECO:0000256" key="2">
    <source>
        <dbReference type="ARBA" id="ARBA00022801"/>
    </source>
</evidence>
<evidence type="ECO:0000256" key="3">
    <source>
        <dbReference type="ARBA" id="ARBA00023277"/>
    </source>
</evidence>
<feature type="chain" id="PRO_5011833127" description="Endoglucanase" evidence="7">
    <location>
        <begin position="21"/>
        <end position="613"/>
    </location>
</feature>
<keyword evidence="12" id="KW-1185">Reference proteome</keyword>
<dbReference type="Proteomes" id="UP000216101">
    <property type="component" value="Unassembled WGS sequence"/>
</dbReference>
<dbReference type="GO" id="GO:0030245">
    <property type="term" value="P:cellulose catabolic process"/>
    <property type="evidence" value="ECO:0007669"/>
    <property type="project" value="UniProtKB-KW"/>
</dbReference>
<evidence type="ECO:0000256" key="6">
    <source>
        <dbReference type="PROSITE-ProRule" id="PRU10060"/>
    </source>
</evidence>
<evidence type="ECO:0000256" key="5">
    <source>
        <dbReference type="ARBA" id="ARBA00023326"/>
    </source>
</evidence>
<keyword evidence="3 6" id="KW-0119">Carbohydrate metabolism</keyword>
<keyword evidence="7" id="KW-0136">Cellulose degradation</keyword>
<dbReference type="InterPro" id="IPR033126">
    <property type="entry name" value="Glyco_hydro_9_Asp/Glu_AS"/>
</dbReference>
<dbReference type="CDD" id="cd02850">
    <property type="entry name" value="E_set_Cellulase_N"/>
    <property type="match status" value="1"/>
</dbReference>
<feature type="active site" evidence="6">
    <location>
        <position position="592"/>
    </location>
</feature>
<dbReference type="PANTHER" id="PTHR22298">
    <property type="entry name" value="ENDO-1,4-BETA-GLUCANASE"/>
    <property type="match status" value="1"/>
</dbReference>
<dbReference type="InterPro" id="IPR013783">
    <property type="entry name" value="Ig-like_fold"/>
</dbReference>
<dbReference type="InterPro" id="IPR008928">
    <property type="entry name" value="6-hairpin_glycosidase_sf"/>
</dbReference>
<dbReference type="Pfam" id="PF00759">
    <property type="entry name" value="Glyco_hydro_9"/>
    <property type="match status" value="1"/>
</dbReference>
<dbReference type="InterPro" id="IPR001701">
    <property type="entry name" value="Glyco_hydro_9"/>
</dbReference>
<dbReference type="InterPro" id="IPR014756">
    <property type="entry name" value="Ig_E-set"/>
</dbReference>
<organism evidence="11 12">
    <name type="scientific">Cellvibrio mixtus</name>
    <dbReference type="NCBI Taxonomy" id="39650"/>
    <lineage>
        <taxon>Bacteria</taxon>
        <taxon>Pseudomonadati</taxon>
        <taxon>Pseudomonadota</taxon>
        <taxon>Gammaproteobacteria</taxon>
        <taxon>Cellvibrionales</taxon>
        <taxon>Cellvibrionaceae</taxon>
        <taxon>Cellvibrio</taxon>
    </lineage>
</organism>
<dbReference type="Gene3D" id="2.60.40.10">
    <property type="entry name" value="Immunoglobulins"/>
    <property type="match status" value="1"/>
</dbReference>
<dbReference type="EC" id="3.2.1.4" evidence="7"/>
<dbReference type="RefSeq" id="WP_094985649.1">
    <property type="nucleotide sequence ID" value="NZ_NHNI01000002.1"/>
</dbReference>
<feature type="domain" description="Cellulase Ig-like" evidence="10">
    <location>
        <begin position="66"/>
        <end position="144"/>
    </location>
</feature>
<dbReference type="SUPFAM" id="SSF81296">
    <property type="entry name" value="E set domains"/>
    <property type="match status" value="1"/>
</dbReference>
<dbReference type="STRING" id="1209072.GCA_000766945_04057"/>
<proteinExistence type="inferred from homology"/>
<dbReference type="AlphaFoldDB" id="A0A266Q5I1"/>
<comment type="catalytic activity">
    <reaction evidence="7">
        <text>Endohydrolysis of (1-&gt;4)-beta-D-glucosidic linkages in cellulose, lichenin and cereal beta-D-glucans.</text>
        <dbReference type="EC" id="3.2.1.4"/>
    </reaction>
</comment>
<evidence type="ECO:0000256" key="8">
    <source>
        <dbReference type="SAM" id="MobiDB-lite"/>
    </source>
</evidence>
<evidence type="ECO:0000256" key="7">
    <source>
        <dbReference type="RuleBase" id="RU361166"/>
    </source>
</evidence>
<evidence type="ECO:0000259" key="9">
    <source>
        <dbReference type="Pfam" id="PF00759"/>
    </source>
</evidence>
<feature type="signal peptide" evidence="7">
    <location>
        <begin position="1"/>
        <end position="20"/>
    </location>
</feature>
<feature type="active site" evidence="6">
    <location>
        <position position="583"/>
    </location>
</feature>
<accession>A0A266Q5I1</accession>
<evidence type="ECO:0000259" key="10">
    <source>
        <dbReference type="Pfam" id="PF02927"/>
    </source>
</evidence>
<dbReference type="InterPro" id="IPR012341">
    <property type="entry name" value="6hp_glycosidase-like_sf"/>
</dbReference>
<keyword evidence="7" id="KW-0732">Signal</keyword>
<dbReference type="InterPro" id="IPR004197">
    <property type="entry name" value="Cellulase_Ig-like"/>
</dbReference>